<evidence type="ECO:0000256" key="2">
    <source>
        <dbReference type="ARBA" id="ARBA00023015"/>
    </source>
</evidence>
<dbReference type="PANTHER" id="PTHR47540">
    <property type="entry name" value="THIAMINE REPRESSIBLE GENES REGULATORY PROTEIN THI5"/>
    <property type="match status" value="1"/>
</dbReference>
<dbReference type="PROSITE" id="PS00463">
    <property type="entry name" value="ZN2_CY6_FUNGAL_1"/>
    <property type="match status" value="1"/>
</dbReference>
<accession>A0A5N6V5K5</accession>
<dbReference type="GO" id="GO:0045944">
    <property type="term" value="P:positive regulation of transcription by RNA polymerase II"/>
    <property type="evidence" value="ECO:0007669"/>
    <property type="project" value="TreeGrafter"/>
</dbReference>
<evidence type="ECO:0000256" key="1">
    <source>
        <dbReference type="ARBA" id="ARBA00004123"/>
    </source>
</evidence>
<dbReference type="Gene3D" id="4.10.240.10">
    <property type="entry name" value="Zn(2)-C6 fungal-type DNA-binding domain"/>
    <property type="match status" value="1"/>
</dbReference>
<dbReference type="CDD" id="cd00067">
    <property type="entry name" value="GAL4"/>
    <property type="match status" value="1"/>
</dbReference>
<dbReference type="GO" id="GO:0005634">
    <property type="term" value="C:nucleus"/>
    <property type="evidence" value="ECO:0007669"/>
    <property type="project" value="UniProtKB-SubCell"/>
</dbReference>
<evidence type="ECO:0000313" key="7">
    <source>
        <dbReference type="EMBL" id="KAE8166083.1"/>
    </source>
</evidence>
<evidence type="ECO:0000256" key="4">
    <source>
        <dbReference type="ARBA" id="ARBA00023163"/>
    </source>
</evidence>
<dbReference type="GO" id="GO:0008270">
    <property type="term" value="F:zinc ion binding"/>
    <property type="evidence" value="ECO:0007669"/>
    <property type="project" value="InterPro"/>
</dbReference>
<keyword evidence="3" id="KW-0238">DNA-binding</keyword>
<dbReference type="Pfam" id="PF00172">
    <property type="entry name" value="Zn_clus"/>
    <property type="match status" value="1"/>
</dbReference>
<gene>
    <name evidence="7" type="ORF">BDV40DRAFT_256752</name>
</gene>
<keyword evidence="8" id="KW-1185">Reference proteome</keyword>
<protein>
    <recommendedName>
        <fullName evidence="6">Zn(2)-C6 fungal-type domain-containing protein</fullName>
    </recommendedName>
</protein>
<evidence type="ECO:0000259" key="6">
    <source>
        <dbReference type="PROSITE" id="PS50048"/>
    </source>
</evidence>
<keyword evidence="2" id="KW-0805">Transcription regulation</keyword>
<dbReference type="SMART" id="SM00066">
    <property type="entry name" value="GAL4"/>
    <property type="match status" value="1"/>
</dbReference>
<dbReference type="PANTHER" id="PTHR47540:SF4">
    <property type="entry name" value="TRANSCRIPTION FACTOR RGLT"/>
    <property type="match status" value="1"/>
</dbReference>
<dbReference type="Proteomes" id="UP000326950">
    <property type="component" value="Unassembled WGS sequence"/>
</dbReference>
<dbReference type="OrthoDB" id="4356994at2759"/>
<dbReference type="AlphaFoldDB" id="A0A5N6V5K5"/>
<dbReference type="GO" id="GO:0043565">
    <property type="term" value="F:sequence-specific DNA binding"/>
    <property type="evidence" value="ECO:0007669"/>
    <property type="project" value="TreeGrafter"/>
</dbReference>
<comment type="subcellular location">
    <subcellularLocation>
        <location evidence="1">Nucleus</location>
    </subcellularLocation>
</comment>
<keyword evidence="5" id="KW-0539">Nucleus</keyword>
<dbReference type="SUPFAM" id="SSF57701">
    <property type="entry name" value="Zn2/Cys6 DNA-binding domain"/>
    <property type="match status" value="1"/>
</dbReference>
<evidence type="ECO:0000256" key="3">
    <source>
        <dbReference type="ARBA" id="ARBA00023125"/>
    </source>
</evidence>
<reference evidence="7 8" key="1">
    <citation type="submission" date="2019-04" db="EMBL/GenBank/DDBJ databases">
        <title>Friends and foes A comparative genomics study of 23 Aspergillus species from section Flavi.</title>
        <authorList>
            <consortium name="DOE Joint Genome Institute"/>
            <person name="Kjaerbolling I."/>
            <person name="Vesth T."/>
            <person name="Frisvad J.C."/>
            <person name="Nybo J.L."/>
            <person name="Theobald S."/>
            <person name="Kildgaard S."/>
            <person name="Isbrandt T."/>
            <person name="Kuo A."/>
            <person name="Sato A."/>
            <person name="Lyhne E.K."/>
            <person name="Kogle M.E."/>
            <person name="Wiebenga A."/>
            <person name="Kun R.S."/>
            <person name="Lubbers R.J."/>
            <person name="Makela M.R."/>
            <person name="Barry K."/>
            <person name="Chovatia M."/>
            <person name="Clum A."/>
            <person name="Daum C."/>
            <person name="Haridas S."/>
            <person name="He G."/>
            <person name="LaButti K."/>
            <person name="Lipzen A."/>
            <person name="Mondo S."/>
            <person name="Riley R."/>
            <person name="Salamov A."/>
            <person name="Simmons B.A."/>
            <person name="Magnuson J.K."/>
            <person name="Henrissat B."/>
            <person name="Mortensen U.H."/>
            <person name="Larsen T.O."/>
            <person name="Devries R.P."/>
            <person name="Grigoriev I.V."/>
            <person name="Machida M."/>
            <person name="Baker S.E."/>
            <person name="Andersen M.R."/>
        </authorList>
    </citation>
    <scope>NUCLEOTIDE SEQUENCE [LARGE SCALE GENOMIC DNA]</scope>
    <source>
        <strain evidence="7 8">CBS 117626</strain>
    </source>
</reference>
<dbReference type="InterPro" id="IPR001138">
    <property type="entry name" value="Zn2Cys6_DnaBD"/>
</dbReference>
<sequence length="377" mass="41454">MNTPSSTDMARHRACDACRERKVRCSRHTPVCERCSHFGLDCHYSVAKSMGRPPRSQRVHSSRTPTLDAASMSTSLVDVERLFEPMEHALGEFIAQLPPLDKEFVASGSNIDWNEAFQPPTLSMPSEGVPTTEGHYSPCVPHTASSTHASSDDGGTVSEAQALLVQQPRKCSCVELVSQHFHLIESCRETLQTLSILQQSTQSARRILYCDVCFGPLNHNSGISRNNHLLGSLMANIASSYGEFLSHQLQRATEAMKNDELIKLAVGQPSSGQQNLVELEIGGQSYISFIKASLAIEVGRLTRLTDAFAARQLRLHEQGHEACERGKPCMKIKYVGAVSSQIELCPRDIDPTKAYSCFRIIDQVRAVLGETLNSIAS</sequence>
<proteinExistence type="predicted"/>
<organism evidence="7 8">
    <name type="scientific">Aspergillus tamarii</name>
    <dbReference type="NCBI Taxonomy" id="41984"/>
    <lineage>
        <taxon>Eukaryota</taxon>
        <taxon>Fungi</taxon>
        <taxon>Dikarya</taxon>
        <taxon>Ascomycota</taxon>
        <taxon>Pezizomycotina</taxon>
        <taxon>Eurotiomycetes</taxon>
        <taxon>Eurotiomycetidae</taxon>
        <taxon>Eurotiales</taxon>
        <taxon>Aspergillaceae</taxon>
        <taxon>Aspergillus</taxon>
        <taxon>Aspergillus subgen. Circumdati</taxon>
    </lineage>
</organism>
<dbReference type="GO" id="GO:0000981">
    <property type="term" value="F:DNA-binding transcription factor activity, RNA polymerase II-specific"/>
    <property type="evidence" value="ECO:0007669"/>
    <property type="project" value="InterPro"/>
</dbReference>
<name>A0A5N6V5K5_ASPTM</name>
<dbReference type="PROSITE" id="PS50048">
    <property type="entry name" value="ZN2_CY6_FUNGAL_2"/>
    <property type="match status" value="1"/>
</dbReference>
<dbReference type="EMBL" id="ML738596">
    <property type="protein sequence ID" value="KAE8166083.1"/>
    <property type="molecule type" value="Genomic_DNA"/>
</dbReference>
<evidence type="ECO:0000313" key="8">
    <source>
        <dbReference type="Proteomes" id="UP000326950"/>
    </source>
</evidence>
<feature type="domain" description="Zn(2)-C6 fungal-type" evidence="6">
    <location>
        <begin position="14"/>
        <end position="44"/>
    </location>
</feature>
<keyword evidence="4" id="KW-0804">Transcription</keyword>
<dbReference type="InterPro" id="IPR051711">
    <property type="entry name" value="Stress_Response_Reg"/>
</dbReference>
<dbReference type="InterPro" id="IPR036864">
    <property type="entry name" value="Zn2-C6_fun-type_DNA-bd_sf"/>
</dbReference>
<evidence type="ECO:0000256" key="5">
    <source>
        <dbReference type="ARBA" id="ARBA00023242"/>
    </source>
</evidence>